<keyword evidence="1" id="KW-1133">Transmembrane helix</keyword>
<sequence>MTMTTVKLGGRLGQEFGQVWKLDIDRPTEAIRAIEANRPGFIKRILELSDMGLVFRLRLNKRAIDENEFDALHGGQTVTLMPIVRGAGSVGRIVIGASLIYAAIQMAPGAGLSGLTTASGGLTAYGSVAMMGASMMLGGVIEMLSPQQKIGVAASSSNLSSYAFGGTENVAGQGYAVPVGYGRMLVGSVAVAAGVYAENMGSYTNTNPTLS</sequence>
<dbReference type="Proteomes" id="UP000248395">
    <property type="component" value="Unassembled WGS sequence"/>
</dbReference>
<accession>A0A318JM83</accession>
<dbReference type="EMBL" id="QJKC01000001">
    <property type="protein sequence ID" value="PXX51040.1"/>
    <property type="molecule type" value="Genomic_DNA"/>
</dbReference>
<comment type="caution">
    <text evidence="2">The sequence shown here is derived from an EMBL/GenBank/DDBJ whole genome shotgun (WGS) entry which is preliminary data.</text>
</comment>
<gene>
    <name evidence="2" type="ORF">DFR38_10197</name>
</gene>
<protein>
    <submittedName>
        <fullName evidence="2">Putative phage tail protein</fullName>
    </submittedName>
</protein>
<feature type="transmembrane region" description="Helical" evidence="1">
    <location>
        <begin position="90"/>
        <end position="110"/>
    </location>
</feature>
<evidence type="ECO:0000313" key="2">
    <source>
        <dbReference type="EMBL" id="PXX51040.1"/>
    </source>
</evidence>
<feature type="transmembrane region" description="Helical" evidence="1">
    <location>
        <begin position="122"/>
        <end position="141"/>
    </location>
</feature>
<dbReference type="RefSeq" id="WP_110312844.1">
    <property type="nucleotide sequence ID" value="NZ_LNQU01000029.1"/>
</dbReference>
<dbReference type="OrthoDB" id="5617695at2"/>
<evidence type="ECO:0000313" key="3">
    <source>
        <dbReference type="Proteomes" id="UP000248395"/>
    </source>
</evidence>
<keyword evidence="3" id="KW-1185">Reference proteome</keyword>
<keyword evidence="1" id="KW-0472">Membrane</keyword>
<evidence type="ECO:0000256" key="1">
    <source>
        <dbReference type="SAM" id="Phobius"/>
    </source>
</evidence>
<dbReference type="AlphaFoldDB" id="A0A318JM83"/>
<proteinExistence type="predicted"/>
<keyword evidence="1" id="KW-0812">Transmembrane</keyword>
<reference evidence="2 3" key="1">
    <citation type="submission" date="2018-05" db="EMBL/GenBank/DDBJ databases">
        <title>Genomic Encyclopedia of Type Strains, Phase IV (KMG-IV): sequencing the most valuable type-strain genomes for metagenomic binning, comparative biology and taxonomic classification.</title>
        <authorList>
            <person name="Goeker M."/>
        </authorList>
    </citation>
    <scope>NUCLEOTIDE SEQUENCE [LARGE SCALE GENOMIC DNA]</scope>
    <source>
        <strain evidence="2 3">DSM 25134</strain>
    </source>
</reference>
<organism evidence="2 3">
    <name type="scientific">Aquitalea magnusonii</name>
    <dbReference type="NCBI Taxonomy" id="332411"/>
    <lineage>
        <taxon>Bacteria</taxon>
        <taxon>Pseudomonadati</taxon>
        <taxon>Pseudomonadota</taxon>
        <taxon>Betaproteobacteria</taxon>
        <taxon>Neisseriales</taxon>
        <taxon>Chromobacteriaceae</taxon>
        <taxon>Aquitalea</taxon>
    </lineage>
</organism>
<name>A0A318JM83_9NEIS</name>